<evidence type="ECO:0000313" key="2">
    <source>
        <dbReference type="Proteomes" id="UP001172680"/>
    </source>
</evidence>
<accession>A0ACC2ZLA1</accession>
<keyword evidence="1" id="KW-0548">Nucleotidyltransferase</keyword>
<reference evidence="1" key="1">
    <citation type="submission" date="2022-10" db="EMBL/GenBank/DDBJ databases">
        <title>Culturing micro-colonial fungi from biological soil crusts in the Mojave desert and describing Neophaeococcomyces mojavensis, and introducing the new genera and species Taxawa tesnikishii.</title>
        <authorList>
            <person name="Kurbessoian T."/>
            <person name="Stajich J.E."/>
        </authorList>
    </citation>
    <scope>NUCLEOTIDE SEQUENCE</scope>
    <source>
        <strain evidence="1">JES_115</strain>
    </source>
</reference>
<dbReference type="EC" id="2.7.7.79" evidence="1"/>
<dbReference type="Proteomes" id="UP001172680">
    <property type="component" value="Unassembled WGS sequence"/>
</dbReference>
<proteinExistence type="predicted"/>
<dbReference type="EMBL" id="JAPDRP010000003">
    <property type="protein sequence ID" value="KAJ9648236.1"/>
    <property type="molecule type" value="Genomic_DNA"/>
</dbReference>
<gene>
    <name evidence="1" type="primary">THG1</name>
    <name evidence="1" type="ORF">H2199_001089</name>
</gene>
<protein>
    <submittedName>
        <fullName evidence="1">tRNA-His guanylyltransferase</fullName>
        <ecNumber evidence="1">2.7.7.79</ecNumber>
    </submittedName>
</protein>
<keyword evidence="1" id="KW-0808">Transferase</keyword>
<name>A0ACC2ZLA1_9PEZI</name>
<sequence>MGCFKPFIVLLAFLSAGVLALPAPDHPWTDRKGDDHRESGYGKDCLTDSEARFLVDTYNYFFVRLDPQVAEKYLAPDFHEFSDSYITLFMNGSKPLGSPVSASRDEFIQNHFVENPFYPEGSPNWFRIEEIFHSCTKIGFRWVLPPEGQLPVSMGPLPIRGDDLMYTAKRDGKWVITAEWSEFNTLAWAQNIGICAVETNVYEYVRAFEQSDVLLPNTWIVVRIDGRGFKKYGFRKPNDDRGIGLMNAAAQGVMRELQDLVIGYGVSDEYSFVFHKDCTLFERRASKLTTTIVSIFTAYYVQLWPACFPETPLSMPLPSFDGRAVMYPSVRNLRDYLSWRQVDCHINNLYNTTFWALIQQGGMDAVKAEEELMGTSAADKNEILFSRFGINYNNEPEVYKKGSVILREVRVALDITEHSATSELSSVPTPPTSQAGASNSDDQDVLTSVLLSKTAAEKDRRRRAKALVVVEHLDIIRDDFWNQRPWILTGRAGKPITKG</sequence>
<comment type="caution">
    <text evidence="1">The sequence shown here is derived from an EMBL/GenBank/DDBJ whole genome shotgun (WGS) entry which is preliminary data.</text>
</comment>
<evidence type="ECO:0000313" key="1">
    <source>
        <dbReference type="EMBL" id="KAJ9648236.1"/>
    </source>
</evidence>
<organism evidence="1 2">
    <name type="scientific">Coniosporium tulheliwenetii</name>
    <dbReference type="NCBI Taxonomy" id="3383036"/>
    <lineage>
        <taxon>Eukaryota</taxon>
        <taxon>Fungi</taxon>
        <taxon>Dikarya</taxon>
        <taxon>Ascomycota</taxon>
        <taxon>Pezizomycotina</taxon>
        <taxon>Dothideomycetes</taxon>
        <taxon>Dothideomycetes incertae sedis</taxon>
        <taxon>Coniosporium</taxon>
    </lineage>
</organism>
<keyword evidence="2" id="KW-1185">Reference proteome</keyword>